<evidence type="ECO:0000313" key="2">
    <source>
        <dbReference type="EMBL" id="MBF4553029.1"/>
    </source>
</evidence>
<name>A0ABR9ZJ95_9CORY</name>
<dbReference type="EMBL" id="JADKMY010000001">
    <property type="protein sequence ID" value="MBF4553029.1"/>
    <property type="molecule type" value="Genomic_DNA"/>
</dbReference>
<dbReference type="Pfam" id="PF14078">
    <property type="entry name" value="DUF4259"/>
    <property type="match status" value="1"/>
</dbReference>
<keyword evidence="3" id="KW-1185">Reference proteome</keyword>
<feature type="region of interest" description="Disordered" evidence="1">
    <location>
        <begin position="104"/>
        <end position="123"/>
    </location>
</feature>
<sequence>MSVWDEVVFHDESNIEFLDELVDLEQEEISTALEDSVILALRHAEPGDVEFTNGLCAASVAAIWCGAPFSSAVIADEYPFVREYIGQCPDTLQEQASLLLDQELDSRGDDAPEGLETFSEALT</sequence>
<accession>A0ABR9ZJ95</accession>
<evidence type="ECO:0000313" key="3">
    <source>
        <dbReference type="Proteomes" id="UP000635902"/>
    </source>
</evidence>
<protein>
    <submittedName>
        <fullName evidence="2">DUF4259 domain-containing protein</fullName>
    </submittedName>
</protein>
<dbReference type="Proteomes" id="UP000635902">
    <property type="component" value="Unassembled WGS sequence"/>
</dbReference>
<comment type="caution">
    <text evidence="2">The sequence shown here is derived from an EMBL/GenBank/DDBJ whole genome shotgun (WGS) entry which is preliminary data.</text>
</comment>
<organism evidence="2 3">
    <name type="scientific">Corynebacterium suicordis DSM 45110</name>
    <dbReference type="NCBI Taxonomy" id="1121369"/>
    <lineage>
        <taxon>Bacteria</taxon>
        <taxon>Bacillati</taxon>
        <taxon>Actinomycetota</taxon>
        <taxon>Actinomycetes</taxon>
        <taxon>Mycobacteriales</taxon>
        <taxon>Corynebacteriaceae</taxon>
        <taxon>Corynebacterium</taxon>
    </lineage>
</organism>
<evidence type="ECO:0000256" key="1">
    <source>
        <dbReference type="SAM" id="MobiDB-lite"/>
    </source>
</evidence>
<dbReference type="InterPro" id="IPR025355">
    <property type="entry name" value="DUF4259"/>
</dbReference>
<gene>
    <name evidence="2" type="ORF">IRY30_02885</name>
</gene>
<reference evidence="2 3" key="1">
    <citation type="submission" date="2020-10" db="EMBL/GenBank/DDBJ databases">
        <title>Novel species in genus Corynebacterium.</title>
        <authorList>
            <person name="Zhang G."/>
        </authorList>
    </citation>
    <scope>NUCLEOTIDE SEQUENCE [LARGE SCALE GENOMIC DNA]</scope>
    <source>
        <strain evidence="2 3">DSM 45110</strain>
    </source>
</reference>
<proteinExistence type="predicted"/>